<accession>A0AA36FHK6</accession>
<gene>
    <name evidence="2" type="ORF">OCTVUL_1B010913</name>
</gene>
<proteinExistence type="predicted"/>
<keyword evidence="1" id="KW-0472">Membrane</keyword>
<dbReference type="AlphaFoldDB" id="A0AA36FHK6"/>
<protein>
    <submittedName>
        <fullName evidence="2">Uncharacterized protein</fullName>
    </submittedName>
</protein>
<name>A0AA36FHK6_OCTVU</name>
<evidence type="ECO:0000313" key="3">
    <source>
        <dbReference type="Proteomes" id="UP001162480"/>
    </source>
</evidence>
<feature type="transmembrane region" description="Helical" evidence="1">
    <location>
        <begin position="28"/>
        <end position="49"/>
    </location>
</feature>
<keyword evidence="1" id="KW-1133">Transmembrane helix</keyword>
<sequence length="73" mass="8335">MRSISDHQARPGWAIFYNAVQISNRKDLLISDISETSAIASVTIFWIMFPSRSSFSHSMESGILQMFMDFSEL</sequence>
<keyword evidence="1" id="KW-0812">Transmembrane</keyword>
<dbReference type="Proteomes" id="UP001162480">
    <property type="component" value="Chromosome 20"/>
</dbReference>
<evidence type="ECO:0000256" key="1">
    <source>
        <dbReference type="SAM" id="Phobius"/>
    </source>
</evidence>
<organism evidence="2 3">
    <name type="scientific">Octopus vulgaris</name>
    <name type="common">Common octopus</name>
    <dbReference type="NCBI Taxonomy" id="6645"/>
    <lineage>
        <taxon>Eukaryota</taxon>
        <taxon>Metazoa</taxon>
        <taxon>Spiralia</taxon>
        <taxon>Lophotrochozoa</taxon>
        <taxon>Mollusca</taxon>
        <taxon>Cephalopoda</taxon>
        <taxon>Coleoidea</taxon>
        <taxon>Octopodiformes</taxon>
        <taxon>Octopoda</taxon>
        <taxon>Incirrata</taxon>
        <taxon>Octopodidae</taxon>
        <taxon>Octopus</taxon>
    </lineage>
</organism>
<evidence type="ECO:0000313" key="2">
    <source>
        <dbReference type="EMBL" id="CAI9737827.1"/>
    </source>
</evidence>
<reference evidence="2" key="1">
    <citation type="submission" date="2023-08" db="EMBL/GenBank/DDBJ databases">
        <authorList>
            <person name="Alioto T."/>
            <person name="Alioto T."/>
            <person name="Gomez Garrido J."/>
        </authorList>
    </citation>
    <scope>NUCLEOTIDE SEQUENCE</scope>
</reference>
<keyword evidence="3" id="KW-1185">Reference proteome</keyword>
<dbReference type="EMBL" id="OX597833">
    <property type="protein sequence ID" value="CAI9737827.1"/>
    <property type="molecule type" value="Genomic_DNA"/>
</dbReference>